<evidence type="ECO:0000256" key="2">
    <source>
        <dbReference type="ARBA" id="ARBA00022676"/>
    </source>
</evidence>
<comment type="similarity">
    <text evidence="1">Belongs to the glycosyltransferase 34 family.</text>
</comment>
<evidence type="ECO:0000256" key="3">
    <source>
        <dbReference type="ARBA" id="ARBA00022679"/>
    </source>
</evidence>
<evidence type="ECO:0000313" key="6">
    <source>
        <dbReference type="EMBL" id="RHZ44215.1"/>
    </source>
</evidence>
<keyword evidence="5" id="KW-1133">Transmembrane helix</keyword>
<dbReference type="GO" id="GO:0006487">
    <property type="term" value="P:protein N-linked glycosylation"/>
    <property type="evidence" value="ECO:0007669"/>
    <property type="project" value="TreeGrafter"/>
</dbReference>
<feature type="transmembrane region" description="Helical" evidence="5">
    <location>
        <begin position="12"/>
        <end position="29"/>
    </location>
</feature>
<reference evidence="6 7" key="1">
    <citation type="submission" date="2018-08" db="EMBL/GenBank/DDBJ databases">
        <title>Genome and evolution of the arbuscular mycorrhizal fungus Diversispora epigaea (formerly Glomus versiforme) and its bacterial endosymbionts.</title>
        <authorList>
            <person name="Sun X."/>
            <person name="Fei Z."/>
            <person name="Harrison M."/>
        </authorList>
    </citation>
    <scope>NUCLEOTIDE SEQUENCE [LARGE SCALE GENOMIC DNA]</scope>
    <source>
        <strain evidence="6 7">IT104</strain>
    </source>
</reference>
<comment type="caution">
    <text evidence="6">The sequence shown here is derived from an EMBL/GenBank/DDBJ whole genome shotgun (WGS) entry which is preliminary data.</text>
</comment>
<keyword evidence="5" id="KW-0812">Transmembrane</keyword>
<keyword evidence="2" id="KW-0328">Glycosyltransferase</keyword>
<dbReference type="OrthoDB" id="205108at2759"/>
<dbReference type="GO" id="GO:0000139">
    <property type="term" value="C:Golgi membrane"/>
    <property type="evidence" value="ECO:0007669"/>
    <property type="project" value="TreeGrafter"/>
</dbReference>
<dbReference type="InterPro" id="IPR029044">
    <property type="entry name" value="Nucleotide-diphossugar_trans"/>
</dbReference>
<evidence type="ECO:0000256" key="1">
    <source>
        <dbReference type="ARBA" id="ARBA00005664"/>
    </source>
</evidence>
<feature type="region of interest" description="Disordered" evidence="4">
    <location>
        <begin position="37"/>
        <end position="76"/>
    </location>
</feature>
<keyword evidence="3" id="KW-0808">Transferase</keyword>
<gene>
    <name evidence="6" type="ORF">Glove_750g13</name>
</gene>
<dbReference type="Gene3D" id="3.90.550.10">
    <property type="entry name" value="Spore Coat Polysaccharide Biosynthesis Protein SpsA, Chain A"/>
    <property type="match status" value="1"/>
</dbReference>
<dbReference type="PANTHER" id="PTHR31306">
    <property type="entry name" value="ALPHA-1,6-MANNOSYLTRANSFERASE MNN11-RELATED"/>
    <property type="match status" value="1"/>
</dbReference>
<keyword evidence="7" id="KW-1185">Reference proteome</keyword>
<dbReference type="Proteomes" id="UP000266861">
    <property type="component" value="Unassembled WGS sequence"/>
</dbReference>
<dbReference type="STRING" id="1348612.A0A397FZT7"/>
<organism evidence="6 7">
    <name type="scientific">Diversispora epigaea</name>
    <dbReference type="NCBI Taxonomy" id="1348612"/>
    <lineage>
        <taxon>Eukaryota</taxon>
        <taxon>Fungi</taxon>
        <taxon>Fungi incertae sedis</taxon>
        <taxon>Mucoromycota</taxon>
        <taxon>Glomeromycotina</taxon>
        <taxon>Glomeromycetes</taxon>
        <taxon>Diversisporales</taxon>
        <taxon>Diversisporaceae</taxon>
        <taxon>Diversispora</taxon>
    </lineage>
</organism>
<evidence type="ECO:0000313" key="7">
    <source>
        <dbReference type="Proteomes" id="UP000266861"/>
    </source>
</evidence>
<dbReference type="InterPro" id="IPR008630">
    <property type="entry name" value="Glyco_trans_34"/>
</dbReference>
<dbReference type="AlphaFoldDB" id="A0A397FZT7"/>
<dbReference type="EMBL" id="PQFF01000588">
    <property type="protein sequence ID" value="RHZ44215.1"/>
    <property type="molecule type" value="Genomic_DNA"/>
</dbReference>
<dbReference type="GO" id="GO:0016757">
    <property type="term" value="F:glycosyltransferase activity"/>
    <property type="evidence" value="ECO:0007669"/>
    <property type="project" value="UniProtKB-KW"/>
</dbReference>
<accession>A0A397FZT7</accession>
<proteinExistence type="inferred from homology"/>
<dbReference type="SUPFAM" id="SSF53448">
    <property type="entry name" value="Nucleotide-diphospho-sugar transferases"/>
    <property type="match status" value="1"/>
</dbReference>
<name>A0A397FZT7_9GLOM</name>
<evidence type="ECO:0000256" key="4">
    <source>
        <dbReference type="SAM" id="MobiDB-lite"/>
    </source>
</evidence>
<sequence>MGNYGRHYFRKYQICTVFFIILIIFLYNSPSPLSPLDDTTSSNDDNINDNINDSINDNNNNNFNNNNNNNNHTDLNNNNNITNEKIFEPVIIEEAIYFQNVTIQDSQVLNISGNYNLLIVISSPITEFKTRKLIREYLFDIKDNLKLCMKLDAEIYYKFLIQPHKKDDYQKSVLRDYASELIEYDDLIELQKGFQQNWQETMFEWILSLKDKHITYNHAVIFDVHSIINIEKIQQYLRDLKINVFDFTEDQSKNLVWGHFEDTKNSSMFAVLGEETISHILNYKNKIDHSDNVISQLYYYYQENPNESPLYFLNDNVAVFDWKYSEEIDPIHEEGDVIAITNIYSDDEMLNLFDRLNFPKFKVCRSRDLPIAVITSSYLYDDMCMLPATLEIANNKRTYALKHGYSFVGRSIEFNQQNTKKRKVVWGKIDAVEKVLPYYDWLLWMDMDAVIANSDITIESLLDKFTFMVEDFDDIDLIVARPSRDHMINAGVFLIRNTDWSKEFLKDVQLKQKYYKKKMYEQNAMWDLIREPEYKSKTLLLDRDDHTFNTFPKKYVPGDFVIHFAPDGCPAKPILDAFVKLKEYQNNPDMEISF</sequence>
<evidence type="ECO:0008006" key="8">
    <source>
        <dbReference type="Google" id="ProtNLM"/>
    </source>
</evidence>
<dbReference type="Pfam" id="PF05637">
    <property type="entry name" value="Glyco_transf_34"/>
    <property type="match status" value="1"/>
</dbReference>
<dbReference type="PANTHER" id="PTHR31306:SF4">
    <property type="entry name" value="ALPHA-1,2-GALACTOSYLTRANSFERASE"/>
    <property type="match status" value="1"/>
</dbReference>
<keyword evidence="5" id="KW-0472">Membrane</keyword>
<protein>
    <recommendedName>
        <fullName evidence="8">Glycosyltransferase family 34 protein</fullName>
    </recommendedName>
</protein>
<evidence type="ECO:0000256" key="5">
    <source>
        <dbReference type="SAM" id="Phobius"/>
    </source>
</evidence>